<name>A0AAU9J772_9CILI</name>
<reference evidence="2" key="1">
    <citation type="submission" date="2021-09" db="EMBL/GenBank/DDBJ databases">
        <authorList>
            <consortium name="AG Swart"/>
            <person name="Singh M."/>
            <person name="Singh A."/>
            <person name="Seah K."/>
            <person name="Emmerich C."/>
        </authorList>
    </citation>
    <scope>NUCLEOTIDE SEQUENCE</scope>
    <source>
        <strain evidence="2">ATCC30299</strain>
    </source>
</reference>
<accession>A0AAU9J772</accession>
<keyword evidence="3" id="KW-1185">Reference proteome</keyword>
<dbReference type="Proteomes" id="UP001162131">
    <property type="component" value="Unassembled WGS sequence"/>
</dbReference>
<keyword evidence="1" id="KW-0812">Transmembrane</keyword>
<dbReference type="AlphaFoldDB" id="A0AAU9J772"/>
<evidence type="ECO:0000313" key="3">
    <source>
        <dbReference type="Proteomes" id="UP001162131"/>
    </source>
</evidence>
<evidence type="ECO:0000256" key="1">
    <source>
        <dbReference type="SAM" id="Phobius"/>
    </source>
</evidence>
<proteinExistence type="predicted"/>
<evidence type="ECO:0000313" key="2">
    <source>
        <dbReference type="EMBL" id="CAG9319412.1"/>
    </source>
</evidence>
<keyword evidence="1" id="KW-1133">Transmembrane helix</keyword>
<feature type="transmembrane region" description="Helical" evidence="1">
    <location>
        <begin position="15"/>
        <end position="33"/>
    </location>
</feature>
<sequence>MAFCEKPLMIYFKKYILICSFSCLAYIILKWTLPRFWGSLVGDKSKQKLACNQIIDFDKNFISFIINLIIPYLLINLCICLKIFFLSYS</sequence>
<feature type="transmembrane region" description="Helical" evidence="1">
    <location>
        <begin position="61"/>
        <end position="85"/>
    </location>
</feature>
<dbReference type="EMBL" id="CAJZBQ010000023">
    <property type="protein sequence ID" value="CAG9319412.1"/>
    <property type="molecule type" value="Genomic_DNA"/>
</dbReference>
<protein>
    <submittedName>
        <fullName evidence="2">Uncharacterized protein</fullName>
    </submittedName>
</protein>
<organism evidence="2 3">
    <name type="scientific">Blepharisma stoltei</name>
    <dbReference type="NCBI Taxonomy" id="1481888"/>
    <lineage>
        <taxon>Eukaryota</taxon>
        <taxon>Sar</taxon>
        <taxon>Alveolata</taxon>
        <taxon>Ciliophora</taxon>
        <taxon>Postciliodesmatophora</taxon>
        <taxon>Heterotrichea</taxon>
        <taxon>Heterotrichida</taxon>
        <taxon>Blepharismidae</taxon>
        <taxon>Blepharisma</taxon>
    </lineage>
</organism>
<gene>
    <name evidence="2" type="ORF">BSTOLATCC_MIC23969</name>
</gene>
<keyword evidence="1" id="KW-0472">Membrane</keyword>
<comment type="caution">
    <text evidence="2">The sequence shown here is derived from an EMBL/GenBank/DDBJ whole genome shotgun (WGS) entry which is preliminary data.</text>
</comment>